<dbReference type="Proteomes" id="UP000183200">
    <property type="component" value="Unassembled WGS sequence"/>
</dbReference>
<keyword evidence="2" id="KW-1185">Reference proteome</keyword>
<accession>A0A1G9YH73</accession>
<organism evidence="1 2">
    <name type="scientific">Pedobacter steynii</name>
    <dbReference type="NCBI Taxonomy" id="430522"/>
    <lineage>
        <taxon>Bacteria</taxon>
        <taxon>Pseudomonadati</taxon>
        <taxon>Bacteroidota</taxon>
        <taxon>Sphingobacteriia</taxon>
        <taxon>Sphingobacteriales</taxon>
        <taxon>Sphingobacteriaceae</taxon>
        <taxon>Pedobacter</taxon>
    </lineage>
</organism>
<protein>
    <submittedName>
        <fullName evidence="1">Uncharacterized protein</fullName>
    </submittedName>
</protein>
<reference evidence="2" key="1">
    <citation type="submission" date="2016-10" db="EMBL/GenBank/DDBJ databases">
        <authorList>
            <person name="Varghese N."/>
            <person name="Submissions S."/>
        </authorList>
    </citation>
    <scope>NUCLEOTIDE SEQUENCE [LARGE SCALE GENOMIC DNA]</scope>
    <source>
        <strain evidence="2">DSM 19110</strain>
    </source>
</reference>
<dbReference type="RefSeq" id="WP_143010467.1">
    <property type="nucleotide sequence ID" value="NZ_FNGY01000006.1"/>
</dbReference>
<gene>
    <name evidence="1" type="ORF">SAMN05421820_106103</name>
</gene>
<proteinExistence type="predicted"/>
<dbReference type="OrthoDB" id="699694at2"/>
<dbReference type="EMBL" id="FNGY01000006">
    <property type="protein sequence ID" value="SDN07861.1"/>
    <property type="molecule type" value="Genomic_DNA"/>
</dbReference>
<dbReference type="AlphaFoldDB" id="A0A1G9YH73"/>
<evidence type="ECO:0000313" key="1">
    <source>
        <dbReference type="EMBL" id="SDN07861.1"/>
    </source>
</evidence>
<evidence type="ECO:0000313" key="2">
    <source>
        <dbReference type="Proteomes" id="UP000183200"/>
    </source>
</evidence>
<name>A0A1G9YH73_9SPHI</name>
<sequence>MDYKGVSAVSFLKDDRVLVMPDNSSLPLKITDAEGKVLFQVVYDFRKPLYLDPQGNLYGNGRKYFYPDYTRAVDFENVMVSDSLRNKYAEFELKNPGNDSLNRKLTDAYEVGFLKKYKLTPCEFVVVNTEKCDVLEVRNNKLLLRQTTLTKNDFAKKEERLTEFDDAVLLRWRNGKMVTPEYMHYYQINDEVRFKMDDVELLKFGILKGETYLDTPYGLFKFHSGK</sequence>